<proteinExistence type="predicted"/>
<name>A0ABS7YR59_9VIBR</name>
<dbReference type="RefSeq" id="WP_225251685.1">
    <property type="nucleotide sequence ID" value="NZ_AP014636.1"/>
</dbReference>
<keyword evidence="1" id="KW-1133">Transmembrane helix</keyword>
<accession>A0ABS7YR59</accession>
<protein>
    <submittedName>
        <fullName evidence="2">TM2 domain-containing protein</fullName>
    </submittedName>
</protein>
<feature type="transmembrane region" description="Helical" evidence="1">
    <location>
        <begin position="75"/>
        <end position="100"/>
    </location>
</feature>
<feature type="transmembrane region" description="Helical" evidence="1">
    <location>
        <begin position="46"/>
        <end position="63"/>
    </location>
</feature>
<reference evidence="3" key="1">
    <citation type="submission" date="2023-07" db="EMBL/GenBank/DDBJ databases">
        <title>Molecular identification of indigenous halophilic bacteria isolated from red sea cost, biodegradation of synthetic dyes and assessment of degraded metabolite toxicity.</title>
        <authorList>
            <person name="Chaieb K."/>
            <person name="Altayb H.N."/>
        </authorList>
    </citation>
    <scope>NUCLEOTIDE SEQUENCE [LARGE SCALE GENOMIC DNA]</scope>
    <source>
        <strain evidence="3">K20</strain>
    </source>
</reference>
<comment type="caution">
    <text evidence="2">The sequence shown here is derived from an EMBL/GenBank/DDBJ whole genome shotgun (WGS) entry which is preliminary data.</text>
</comment>
<organism evidence="2 3">
    <name type="scientific">Vibrio tritonius</name>
    <dbReference type="NCBI Taxonomy" id="1435069"/>
    <lineage>
        <taxon>Bacteria</taxon>
        <taxon>Pseudomonadati</taxon>
        <taxon>Pseudomonadota</taxon>
        <taxon>Gammaproteobacteria</taxon>
        <taxon>Vibrionales</taxon>
        <taxon>Vibrionaceae</taxon>
        <taxon>Vibrio</taxon>
    </lineage>
</organism>
<keyword evidence="1" id="KW-0472">Membrane</keyword>
<evidence type="ECO:0000256" key="1">
    <source>
        <dbReference type="SAM" id="Phobius"/>
    </source>
</evidence>
<dbReference type="Proteomes" id="UP001199044">
    <property type="component" value="Unassembled WGS sequence"/>
</dbReference>
<evidence type="ECO:0000313" key="2">
    <source>
        <dbReference type="EMBL" id="MCA2018179.1"/>
    </source>
</evidence>
<keyword evidence="1" id="KW-0812">Transmembrane</keyword>
<gene>
    <name evidence="2" type="ORF">LDJ79_18815</name>
</gene>
<dbReference type="EMBL" id="JAIWIU010000153">
    <property type="protein sequence ID" value="MCA2018179.1"/>
    <property type="molecule type" value="Genomic_DNA"/>
</dbReference>
<sequence>MMNIFESTIQLENKENSLRYQVQALDEARRRYFFDEQSQRVKDPDTYAALNWFFLGGIHHFYLRQYGLFAGEVCCLLLAIITLALGITSGWFLVGVLLLVELPQLFYAQKIVRQYNYNISTKILCEAREKALVKN</sequence>
<keyword evidence="3" id="KW-1185">Reference proteome</keyword>
<evidence type="ECO:0000313" key="3">
    <source>
        <dbReference type="Proteomes" id="UP001199044"/>
    </source>
</evidence>